<protein>
    <recommendedName>
        <fullName evidence="2 7">ubiquitinyl hydrolase 1</fullName>
        <ecNumber evidence="2 7">3.4.19.12</ecNumber>
    </recommendedName>
</protein>
<keyword evidence="10" id="KW-1185">Reference proteome</keyword>
<dbReference type="PANTHER" id="PTHR10589:SF29">
    <property type="entry name" value="UBIQUITIN CARBOXYL-TERMINAL HYDROLASE"/>
    <property type="match status" value="1"/>
</dbReference>
<dbReference type="OrthoDB" id="1924260at2759"/>
<dbReference type="Proteomes" id="UP000002035">
    <property type="component" value="Unassembled WGS sequence"/>
</dbReference>
<keyword evidence="6 7" id="KW-0788">Thiol protease</keyword>
<dbReference type="GeneID" id="9226228"/>
<feature type="site" description="Transition state stabilizer" evidence="7">
    <location>
        <position position="108"/>
    </location>
</feature>
<proteinExistence type="inferred from homology"/>
<evidence type="ECO:0000313" key="9">
    <source>
        <dbReference type="EMBL" id="EEQ35546.1"/>
    </source>
</evidence>
<comment type="similarity">
    <text evidence="7">Belongs to the peptidase C12 family.</text>
</comment>
<evidence type="ECO:0000256" key="3">
    <source>
        <dbReference type="ARBA" id="ARBA00022670"/>
    </source>
</evidence>
<dbReference type="EC" id="3.4.19.12" evidence="2 7"/>
<accession>C5G093</accession>
<dbReference type="CDD" id="cd09617">
    <property type="entry name" value="Peptidase_C12_UCH37_BAP1"/>
    <property type="match status" value="1"/>
</dbReference>
<reference evidence="10" key="1">
    <citation type="journal article" date="2012" name="MBio">
        <title>Comparative genome analysis of Trichophyton rubrum and related dermatophytes reveals candidate genes involved in infection.</title>
        <authorList>
            <person name="Martinez D.A."/>
            <person name="Oliver B.G."/>
            <person name="Graeser Y."/>
            <person name="Goldberg J.M."/>
            <person name="Li W."/>
            <person name="Martinez-Rossi N.M."/>
            <person name="Monod M."/>
            <person name="Shelest E."/>
            <person name="Barton R.C."/>
            <person name="Birch E."/>
            <person name="Brakhage A.A."/>
            <person name="Chen Z."/>
            <person name="Gurr S.J."/>
            <person name="Heiman D."/>
            <person name="Heitman J."/>
            <person name="Kosti I."/>
            <person name="Rossi A."/>
            <person name="Saif S."/>
            <person name="Samalova M."/>
            <person name="Saunders C.W."/>
            <person name="Shea T."/>
            <person name="Summerbell R.C."/>
            <person name="Xu J."/>
            <person name="Young S."/>
            <person name="Zeng Q."/>
            <person name="Birren B.W."/>
            <person name="Cuomo C.A."/>
            <person name="White T.C."/>
        </authorList>
    </citation>
    <scope>NUCLEOTIDE SEQUENCE [LARGE SCALE GENOMIC DNA]</scope>
    <source>
        <strain evidence="10">ATCC MYA-4605 / CBS 113480</strain>
    </source>
</reference>
<evidence type="ECO:0000313" key="10">
    <source>
        <dbReference type="Proteomes" id="UP000002035"/>
    </source>
</evidence>
<dbReference type="eggNOG" id="KOG2778">
    <property type="taxonomic scope" value="Eukaryota"/>
</dbReference>
<evidence type="ECO:0000259" key="8">
    <source>
        <dbReference type="PROSITE" id="PS52048"/>
    </source>
</evidence>
<dbReference type="VEuPathDB" id="FungiDB:MCYG_08365"/>
<dbReference type="SUPFAM" id="SSF54001">
    <property type="entry name" value="Cysteine proteinases"/>
    <property type="match status" value="1"/>
</dbReference>
<dbReference type="GO" id="GO:0016579">
    <property type="term" value="P:protein deubiquitination"/>
    <property type="evidence" value="ECO:0007669"/>
    <property type="project" value="TreeGrafter"/>
</dbReference>
<feature type="active site" description="Proton donor" evidence="7">
    <location>
        <position position="204"/>
    </location>
</feature>
<gene>
    <name evidence="9" type="ORF">MCYG_08365</name>
</gene>
<organism evidence="9 10">
    <name type="scientific">Arthroderma otae (strain ATCC MYA-4605 / CBS 113480)</name>
    <name type="common">Microsporum canis</name>
    <dbReference type="NCBI Taxonomy" id="554155"/>
    <lineage>
        <taxon>Eukaryota</taxon>
        <taxon>Fungi</taxon>
        <taxon>Dikarya</taxon>
        <taxon>Ascomycota</taxon>
        <taxon>Pezizomycotina</taxon>
        <taxon>Eurotiomycetes</taxon>
        <taxon>Eurotiomycetidae</taxon>
        <taxon>Onygenales</taxon>
        <taxon>Arthrodermataceae</taxon>
        <taxon>Microsporum</taxon>
    </lineage>
</organism>
<dbReference type="GO" id="GO:0006511">
    <property type="term" value="P:ubiquitin-dependent protein catabolic process"/>
    <property type="evidence" value="ECO:0007669"/>
    <property type="project" value="UniProtKB-UniRule"/>
</dbReference>
<dbReference type="AlphaFoldDB" id="C5G093"/>
<evidence type="ECO:0000256" key="7">
    <source>
        <dbReference type="PROSITE-ProRule" id="PRU01393"/>
    </source>
</evidence>
<evidence type="ECO:0000256" key="2">
    <source>
        <dbReference type="ARBA" id="ARBA00012759"/>
    </source>
</evidence>
<keyword evidence="3 7" id="KW-0645">Protease</keyword>
<feature type="site" description="Important for enzyme activity" evidence="7">
    <location>
        <position position="219"/>
    </location>
</feature>
<name>C5G093_ARTOC</name>
<evidence type="ECO:0000256" key="4">
    <source>
        <dbReference type="ARBA" id="ARBA00022786"/>
    </source>
</evidence>
<keyword evidence="4 7" id="KW-0833">Ubl conjugation pathway</keyword>
<evidence type="ECO:0000256" key="6">
    <source>
        <dbReference type="ARBA" id="ARBA00022807"/>
    </source>
</evidence>
<dbReference type="Gene3D" id="3.40.532.10">
    <property type="entry name" value="Peptidase C12, ubiquitin carboxyl-terminal hydrolase"/>
    <property type="match status" value="1"/>
</dbReference>
<dbReference type="InterPro" id="IPR036959">
    <property type="entry name" value="Peptidase_C12_UCH_sf"/>
</dbReference>
<dbReference type="GO" id="GO:0005737">
    <property type="term" value="C:cytoplasm"/>
    <property type="evidence" value="ECO:0007669"/>
    <property type="project" value="TreeGrafter"/>
</dbReference>
<dbReference type="STRING" id="554155.C5G093"/>
<keyword evidence="5 7" id="KW-0378">Hydrolase</keyword>
<dbReference type="EMBL" id="DS995708">
    <property type="protein sequence ID" value="EEQ35546.1"/>
    <property type="molecule type" value="Genomic_DNA"/>
</dbReference>
<sequence>MAARQKRDTAEVKLMPLTSEEKDRWNGFCEIESEPAFFNAMLRDFGVKGVKVQEVVSLDEEILAFLPRLADETGRKPIYGLIFLFRWREDDPVKQEQSCPESLWFANQTVENACATVALLNIINNIEGIEMGEELRSFREFTKDFSPALRGNAIGNFEFVKKVHNSFARKMDILNADLLLKTQQGRKPKGKGKEEPDDSEAGFHFIAFVKAKGRVWKFDGLERQPQSLGECMEEDWIGLATRDIQARMAEYEEGEIEFSILSLSKDPMIGYLAGLASNVKALQEINRHLAELGETGEADHEDAVLNGPDELYGLTAPMLELALVPELATAKGSNRAYDRAALLSERQALVQQQALLRAQVRDEQQNRQSELDYANSRRHDYGPAVQTWTRLLARKGKLKELLS</sequence>
<dbReference type="GO" id="GO:0004843">
    <property type="term" value="F:cysteine-type deubiquitinase activity"/>
    <property type="evidence" value="ECO:0007669"/>
    <property type="project" value="UniProtKB-UniRule"/>
</dbReference>
<evidence type="ECO:0000256" key="5">
    <source>
        <dbReference type="ARBA" id="ARBA00022801"/>
    </source>
</evidence>
<dbReference type="PROSITE" id="PS52048">
    <property type="entry name" value="UCH_DOMAIN"/>
    <property type="match status" value="1"/>
</dbReference>
<dbReference type="FunFam" id="3.40.532.10:FF:000010">
    <property type="entry name" value="Ubiquitin carboxyl-terminal hydrolase"/>
    <property type="match status" value="1"/>
</dbReference>
<comment type="catalytic activity">
    <reaction evidence="1 7">
        <text>Thiol-dependent hydrolysis of ester, thioester, amide, peptide and isopeptide bonds formed by the C-terminal Gly of ubiquitin (a 76-residue protein attached to proteins as an intracellular targeting signal).</text>
        <dbReference type="EC" id="3.4.19.12"/>
    </reaction>
</comment>
<dbReference type="RefSeq" id="XP_002843282.1">
    <property type="nucleotide sequence ID" value="XM_002843236.1"/>
</dbReference>
<dbReference type="PANTHER" id="PTHR10589">
    <property type="entry name" value="UBIQUITIN CARBOXYL-TERMINAL HYDROLASE"/>
    <property type="match status" value="1"/>
</dbReference>
<feature type="active site" description="Nucleophile" evidence="7">
    <location>
        <position position="114"/>
    </location>
</feature>
<dbReference type="InterPro" id="IPR001578">
    <property type="entry name" value="Peptidase_C12_UCH"/>
</dbReference>
<dbReference type="HOGENOM" id="CLU_018316_3_1_1"/>
<evidence type="ECO:0000256" key="1">
    <source>
        <dbReference type="ARBA" id="ARBA00000707"/>
    </source>
</evidence>
<dbReference type="Pfam" id="PF01088">
    <property type="entry name" value="Peptidase_C12"/>
    <property type="match status" value="1"/>
</dbReference>
<feature type="domain" description="UCH catalytic" evidence="8">
    <location>
        <begin position="27"/>
        <end position="265"/>
    </location>
</feature>
<dbReference type="PROSITE" id="PS52049">
    <property type="entry name" value="ULD"/>
    <property type="match status" value="1"/>
</dbReference>
<dbReference type="OMA" id="GYHFIAY"/>
<dbReference type="InterPro" id="IPR038765">
    <property type="entry name" value="Papain-like_cys_pep_sf"/>
</dbReference>